<protein>
    <recommendedName>
        <fullName evidence="9">DUF1279 domain-containing protein</fullName>
    </recommendedName>
</protein>
<gene>
    <name evidence="10" type="ORF">ACAOBT_LOCUS14840</name>
</gene>
<keyword evidence="5 7" id="KW-0472">Membrane</keyword>
<evidence type="ECO:0000256" key="4">
    <source>
        <dbReference type="ARBA" id="ARBA00023054"/>
    </source>
</evidence>
<organism evidence="10 11">
    <name type="scientific">Acanthoscelides obtectus</name>
    <name type="common">Bean weevil</name>
    <name type="synonym">Bruchus obtectus</name>
    <dbReference type="NCBI Taxonomy" id="200917"/>
    <lineage>
        <taxon>Eukaryota</taxon>
        <taxon>Metazoa</taxon>
        <taxon>Ecdysozoa</taxon>
        <taxon>Arthropoda</taxon>
        <taxon>Hexapoda</taxon>
        <taxon>Insecta</taxon>
        <taxon>Pterygota</taxon>
        <taxon>Neoptera</taxon>
        <taxon>Endopterygota</taxon>
        <taxon>Coleoptera</taxon>
        <taxon>Polyphaga</taxon>
        <taxon>Cucujiformia</taxon>
        <taxon>Chrysomeloidea</taxon>
        <taxon>Chrysomelidae</taxon>
        <taxon>Bruchinae</taxon>
        <taxon>Bruchini</taxon>
        <taxon>Acanthoscelides</taxon>
    </lineage>
</organism>
<feature type="signal peptide" evidence="8">
    <location>
        <begin position="1"/>
        <end position="16"/>
    </location>
</feature>
<dbReference type="GO" id="GO:0016020">
    <property type="term" value="C:membrane"/>
    <property type="evidence" value="ECO:0007669"/>
    <property type="project" value="UniProtKB-SubCell"/>
</dbReference>
<sequence length="274" mass="31644">MASILCRRLLLTRTLCVKELSVLAAWPSTNVITNHKLFEHNAKSSDQNKIVVAVPFPSSIHIKYYSTQSDDKGKDEVAKEETKKLSLFQKFKSMYRDYWYVLVPVHLVTSAVWFGGFYYAAKSGIDIVGLLEYWNVHEKVVNSLKDSSMGYLTVAYALYKIATPVRYTVTVGGTTVSINYLKKWGYIKPVPSKEKLKEMYHDKKETFARTVQETKEEILETKENIIETIHEKKEEIKDKKDSILKNVEKTKDTLKKKTEDIARNLHDYNNATKK</sequence>
<dbReference type="AlphaFoldDB" id="A0A9P0PG34"/>
<evidence type="ECO:0000256" key="5">
    <source>
        <dbReference type="ARBA" id="ARBA00023136"/>
    </source>
</evidence>
<comment type="subcellular location">
    <subcellularLocation>
        <location evidence="1">Membrane</location>
        <topology evidence="1">Single-pass membrane protein</topology>
    </subcellularLocation>
</comment>
<evidence type="ECO:0000256" key="7">
    <source>
        <dbReference type="SAM" id="Phobius"/>
    </source>
</evidence>
<evidence type="ECO:0000256" key="2">
    <source>
        <dbReference type="ARBA" id="ARBA00022692"/>
    </source>
</evidence>
<dbReference type="InterPro" id="IPR009688">
    <property type="entry name" value="FAM210A/B-like_dom"/>
</dbReference>
<evidence type="ECO:0000256" key="6">
    <source>
        <dbReference type="SAM" id="Coils"/>
    </source>
</evidence>
<keyword evidence="11" id="KW-1185">Reference proteome</keyword>
<feature type="transmembrane region" description="Helical" evidence="7">
    <location>
        <begin position="98"/>
        <end position="121"/>
    </location>
</feature>
<feature type="coiled-coil region" evidence="6">
    <location>
        <begin position="204"/>
        <end position="264"/>
    </location>
</feature>
<keyword evidence="8" id="KW-0732">Signal</keyword>
<evidence type="ECO:0000256" key="3">
    <source>
        <dbReference type="ARBA" id="ARBA00022989"/>
    </source>
</evidence>
<comment type="caution">
    <text evidence="10">The sequence shown here is derived from an EMBL/GenBank/DDBJ whole genome shotgun (WGS) entry which is preliminary data.</text>
</comment>
<evidence type="ECO:0000313" key="10">
    <source>
        <dbReference type="EMBL" id="CAH1982120.1"/>
    </source>
</evidence>
<dbReference type="GO" id="GO:0005739">
    <property type="term" value="C:mitochondrion"/>
    <property type="evidence" value="ECO:0007669"/>
    <property type="project" value="TreeGrafter"/>
</dbReference>
<dbReference type="OrthoDB" id="2110130at2759"/>
<reference evidence="10" key="1">
    <citation type="submission" date="2022-03" db="EMBL/GenBank/DDBJ databases">
        <authorList>
            <person name="Sayadi A."/>
        </authorList>
    </citation>
    <scope>NUCLEOTIDE SEQUENCE</scope>
</reference>
<name>A0A9P0PG34_ACAOB</name>
<proteinExistence type="predicted"/>
<keyword evidence="3 7" id="KW-1133">Transmembrane helix</keyword>
<feature type="chain" id="PRO_5040281267" description="DUF1279 domain-containing protein" evidence="8">
    <location>
        <begin position="17"/>
        <end position="274"/>
    </location>
</feature>
<feature type="domain" description="DUF1279" evidence="9">
    <location>
        <begin position="89"/>
        <end position="175"/>
    </location>
</feature>
<dbReference type="Proteomes" id="UP001152888">
    <property type="component" value="Unassembled WGS sequence"/>
</dbReference>
<dbReference type="InterPro" id="IPR045866">
    <property type="entry name" value="FAM210A/B-like"/>
</dbReference>
<evidence type="ECO:0000313" key="11">
    <source>
        <dbReference type="Proteomes" id="UP001152888"/>
    </source>
</evidence>
<evidence type="ECO:0000256" key="8">
    <source>
        <dbReference type="SAM" id="SignalP"/>
    </source>
</evidence>
<dbReference type="EMBL" id="CAKOFQ010006916">
    <property type="protein sequence ID" value="CAH1982120.1"/>
    <property type="molecule type" value="Genomic_DNA"/>
</dbReference>
<evidence type="ECO:0000256" key="1">
    <source>
        <dbReference type="ARBA" id="ARBA00004167"/>
    </source>
</evidence>
<dbReference type="Pfam" id="PF06916">
    <property type="entry name" value="FAM210A-B_dom"/>
    <property type="match status" value="1"/>
</dbReference>
<keyword evidence="2 7" id="KW-0812">Transmembrane</keyword>
<dbReference type="PANTHER" id="PTHR21377:SF1">
    <property type="entry name" value="PROTEIN FAM210A"/>
    <property type="match status" value="1"/>
</dbReference>
<dbReference type="PANTHER" id="PTHR21377">
    <property type="entry name" value="PROTEIN FAM210B, MITOCHONDRIAL"/>
    <property type="match status" value="1"/>
</dbReference>
<keyword evidence="4 6" id="KW-0175">Coiled coil</keyword>
<evidence type="ECO:0000259" key="9">
    <source>
        <dbReference type="Pfam" id="PF06916"/>
    </source>
</evidence>
<accession>A0A9P0PG34</accession>